<dbReference type="Proteomes" id="UP000694240">
    <property type="component" value="Chromosome 4"/>
</dbReference>
<accession>A0A8T2EAV9</accession>
<keyword evidence="2" id="KW-1185">Reference proteome</keyword>
<sequence length="50" mass="5942">MKKRKKEAKECLQKQADHKIGKLVAHLNDYSSHIPQMITNLLLLFYNQKF</sequence>
<evidence type="ECO:0000313" key="1">
    <source>
        <dbReference type="EMBL" id="KAG7616781.1"/>
    </source>
</evidence>
<dbReference type="AlphaFoldDB" id="A0A8T2EAV9"/>
<gene>
    <name evidence="1" type="ORF">ISN45_At04g022200</name>
</gene>
<proteinExistence type="predicted"/>
<dbReference type="EMBL" id="JAEFBK010000004">
    <property type="protein sequence ID" value="KAG7616781.1"/>
    <property type="molecule type" value="Genomic_DNA"/>
</dbReference>
<evidence type="ECO:0000313" key="2">
    <source>
        <dbReference type="Proteomes" id="UP000694240"/>
    </source>
</evidence>
<name>A0A8T2EAV9_9BRAS</name>
<reference evidence="1 2" key="1">
    <citation type="submission" date="2020-12" db="EMBL/GenBank/DDBJ databases">
        <title>Concerted genomic and epigenomic changes stabilize Arabidopsis allopolyploids.</title>
        <authorList>
            <person name="Chen Z."/>
        </authorList>
    </citation>
    <scope>NUCLEOTIDE SEQUENCE [LARGE SCALE GENOMIC DNA]</scope>
    <source>
        <strain evidence="1">Allo738</strain>
        <tissue evidence="1">Leaf</tissue>
    </source>
</reference>
<protein>
    <submittedName>
        <fullName evidence="1">Uncharacterized protein</fullName>
    </submittedName>
</protein>
<comment type="caution">
    <text evidence="1">The sequence shown here is derived from an EMBL/GenBank/DDBJ whole genome shotgun (WGS) entry which is preliminary data.</text>
</comment>
<organism evidence="1 2">
    <name type="scientific">Arabidopsis thaliana x Arabidopsis arenosa</name>
    <dbReference type="NCBI Taxonomy" id="1240361"/>
    <lineage>
        <taxon>Eukaryota</taxon>
        <taxon>Viridiplantae</taxon>
        <taxon>Streptophyta</taxon>
        <taxon>Embryophyta</taxon>
        <taxon>Tracheophyta</taxon>
        <taxon>Spermatophyta</taxon>
        <taxon>Magnoliopsida</taxon>
        <taxon>eudicotyledons</taxon>
        <taxon>Gunneridae</taxon>
        <taxon>Pentapetalae</taxon>
        <taxon>rosids</taxon>
        <taxon>malvids</taxon>
        <taxon>Brassicales</taxon>
        <taxon>Brassicaceae</taxon>
        <taxon>Camelineae</taxon>
        <taxon>Arabidopsis</taxon>
    </lineage>
</organism>